<evidence type="ECO:0000313" key="3">
    <source>
        <dbReference type="Proteomes" id="UP000244162"/>
    </source>
</evidence>
<comment type="caution">
    <text evidence="2">The sequence shown here is derived from an EMBL/GenBank/DDBJ whole genome shotgun (WGS) entry which is preliminary data.</text>
</comment>
<dbReference type="EMBL" id="NWBU01000006">
    <property type="protein sequence ID" value="PTQ11835.1"/>
    <property type="molecule type" value="Genomic_DNA"/>
</dbReference>
<evidence type="ECO:0000256" key="1">
    <source>
        <dbReference type="SAM" id="Phobius"/>
    </source>
</evidence>
<feature type="transmembrane region" description="Helical" evidence="1">
    <location>
        <begin position="48"/>
        <end position="69"/>
    </location>
</feature>
<sequence length="75" mass="8856">MTVMPINETVPKASTLKLAVMGFLTLWCPYIFVWLIQKPEYPRTFRRVFTAWAIFWCVCAVLFFVVQFVTGDYPR</sequence>
<gene>
    <name evidence="2" type="ORF">CLG96_07895</name>
</gene>
<keyword evidence="3" id="KW-1185">Reference proteome</keyword>
<dbReference type="AlphaFoldDB" id="A0A2T5FZ26"/>
<accession>A0A2T5FZ26</accession>
<proteinExistence type="predicted"/>
<keyword evidence="1" id="KW-1133">Transmembrane helix</keyword>
<organism evidence="2 3">
    <name type="scientific">Sphingomonas oleivorans</name>
    <dbReference type="NCBI Taxonomy" id="1735121"/>
    <lineage>
        <taxon>Bacteria</taxon>
        <taxon>Pseudomonadati</taxon>
        <taxon>Pseudomonadota</taxon>
        <taxon>Alphaproteobacteria</taxon>
        <taxon>Sphingomonadales</taxon>
        <taxon>Sphingomonadaceae</taxon>
        <taxon>Sphingomonas</taxon>
    </lineage>
</organism>
<feature type="transmembrane region" description="Helical" evidence="1">
    <location>
        <begin position="18"/>
        <end position="36"/>
    </location>
</feature>
<evidence type="ECO:0000313" key="2">
    <source>
        <dbReference type="EMBL" id="PTQ11835.1"/>
    </source>
</evidence>
<reference evidence="2 3" key="1">
    <citation type="submission" date="2017-09" db="EMBL/GenBank/DDBJ databases">
        <title>Sphingomonas panjinensis sp.nov., isolated from oil-contaminated soil.</title>
        <authorList>
            <person name="Wang L."/>
            <person name="Chen L."/>
        </authorList>
    </citation>
    <scope>NUCLEOTIDE SEQUENCE [LARGE SCALE GENOMIC DNA]</scope>
    <source>
        <strain evidence="2 3">FW-11</strain>
    </source>
</reference>
<keyword evidence="1" id="KW-0812">Transmembrane</keyword>
<dbReference type="Proteomes" id="UP000244162">
    <property type="component" value="Unassembled WGS sequence"/>
</dbReference>
<keyword evidence="1" id="KW-0472">Membrane</keyword>
<protein>
    <submittedName>
        <fullName evidence="2">Uncharacterized protein</fullName>
    </submittedName>
</protein>
<name>A0A2T5FZ26_9SPHN</name>